<dbReference type="InterPro" id="IPR014202">
    <property type="entry name" value="Spore_II_R"/>
</dbReference>
<name>A0ABS2NBW9_9BACI</name>
<feature type="compositionally biased region" description="Basic and acidic residues" evidence="1">
    <location>
        <begin position="195"/>
        <end position="218"/>
    </location>
</feature>
<feature type="transmembrane region" description="Helical" evidence="2">
    <location>
        <begin position="7"/>
        <end position="24"/>
    </location>
</feature>
<comment type="caution">
    <text evidence="3">The sequence shown here is derived from an EMBL/GenBank/DDBJ whole genome shotgun (WGS) entry which is preliminary data.</text>
</comment>
<protein>
    <submittedName>
        <fullName evidence="3">Stage II sporulation protein R</fullName>
    </submittedName>
</protein>
<dbReference type="Pfam" id="PF09551">
    <property type="entry name" value="Spore_II_R"/>
    <property type="match status" value="1"/>
</dbReference>
<feature type="region of interest" description="Disordered" evidence="1">
    <location>
        <begin position="195"/>
        <end position="286"/>
    </location>
</feature>
<proteinExistence type="predicted"/>
<evidence type="ECO:0000256" key="2">
    <source>
        <dbReference type="SAM" id="Phobius"/>
    </source>
</evidence>
<dbReference type="EMBL" id="JAFBDZ010000002">
    <property type="protein sequence ID" value="MBM7585244.1"/>
    <property type="molecule type" value="Genomic_DNA"/>
</dbReference>
<evidence type="ECO:0000313" key="3">
    <source>
        <dbReference type="EMBL" id="MBM7585244.1"/>
    </source>
</evidence>
<reference evidence="3 4" key="1">
    <citation type="submission" date="2021-01" db="EMBL/GenBank/DDBJ databases">
        <title>Genomic Encyclopedia of Type Strains, Phase IV (KMG-IV): sequencing the most valuable type-strain genomes for metagenomic binning, comparative biology and taxonomic classification.</title>
        <authorList>
            <person name="Goeker M."/>
        </authorList>
    </citation>
    <scope>NUCLEOTIDE SEQUENCE [LARGE SCALE GENOMIC DNA]</scope>
    <source>
        <strain evidence="3 4">DSM 24834</strain>
    </source>
</reference>
<accession>A0ABS2NBW9</accession>
<evidence type="ECO:0000256" key="1">
    <source>
        <dbReference type="SAM" id="MobiDB-lite"/>
    </source>
</evidence>
<keyword evidence="2" id="KW-0812">Transmembrane</keyword>
<dbReference type="NCBIfam" id="TIGR02837">
    <property type="entry name" value="spore_II_R"/>
    <property type="match status" value="1"/>
</dbReference>
<organism evidence="3 4">
    <name type="scientific">Rossellomorea pakistanensis</name>
    <dbReference type="NCBI Taxonomy" id="992288"/>
    <lineage>
        <taxon>Bacteria</taxon>
        <taxon>Bacillati</taxon>
        <taxon>Bacillota</taxon>
        <taxon>Bacilli</taxon>
        <taxon>Bacillales</taxon>
        <taxon>Bacillaceae</taxon>
        <taxon>Rossellomorea</taxon>
    </lineage>
</organism>
<keyword evidence="2" id="KW-1133">Transmembrane helix</keyword>
<sequence length="307" mass="34796">MKTKNLVWMYILTLAIGTILSLYIPKQQESLAAEEMQVIPDEAIRLRILANSDSDEDQAVKRKIRDRVNEEITLWVQDLTSLDEARTTIKSGLPQLQQIAEEVMAAEGLSQTVQVDFDKVEFPTKLYGQFLYPAGEYEAILITLGEGQGANWWCVLYPPLCFLDFSSGTAVQSPGFEGKAEASTIDQEDTVQKEVEEVAVEDPPKPVENGREEKHEASETIDDQEPIVKKEPVKEQQVKEENLDTEKTKNVQVVEKDEQVKEKEEVENDGKVKEGEKKGEDPHYVGEKDDEVEVRFFVLDVFKGIFN</sequence>
<evidence type="ECO:0000313" key="4">
    <source>
        <dbReference type="Proteomes" id="UP001646157"/>
    </source>
</evidence>
<gene>
    <name evidence="3" type="ORF">JOC86_001786</name>
</gene>
<dbReference type="Proteomes" id="UP001646157">
    <property type="component" value="Unassembled WGS sequence"/>
</dbReference>
<keyword evidence="2" id="KW-0472">Membrane</keyword>
<keyword evidence="4" id="KW-1185">Reference proteome</keyword>
<feature type="compositionally biased region" description="Basic and acidic residues" evidence="1">
    <location>
        <begin position="226"/>
        <end position="286"/>
    </location>
</feature>
<dbReference type="RefSeq" id="WP_205170777.1">
    <property type="nucleotide sequence ID" value="NZ_JAFBDZ010000002.1"/>
</dbReference>